<accession>A0A0E0R5J7</accession>
<evidence type="ECO:0000313" key="3">
    <source>
        <dbReference type="Proteomes" id="UP000008022"/>
    </source>
</evidence>
<dbReference type="Proteomes" id="UP000008022">
    <property type="component" value="Unassembled WGS sequence"/>
</dbReference>
<dbReference type="EnsemblPlants" id="ORUFI11G06370.1">
    <property type="protein sequence ID" value="ORUFI11G06370.1"/>
    <property type="gene ID" value="ORUFI11G06370"/>
</dbReference>
<sequence length="58" mass="6401">MGRSGSDDLDVISCGDMSGGVGDDDDEDVEHGNPRKRQPAFDLTRRFAMLCCLRARKK</sequence>
<name>A0A0E0R5J7_ORYRU</name>
<organism evidence="2 3">
    <name type="scientific">Oryza rufipogon</name>
    <name type="common">Brownbeard rice</name>
    <name type="synonym">Asian wild rice</name>
    <dbReference type="NCBI Taxonomy" id="4529"/>
    <lineage>
        <taxon>Eukaryota</taxon>
        <taxon>Viridiplantae</taxon>
        <taxon>Streptophyta</taxon>
        <taxon>Embryophyta</taxon>
        <taxon>Tracheophyta</taxon>
        <taxon>Spermatophyta</taxon>
        <taxon>Magnoliopsida</taxon>
        <taxon>Liliopsida</taxon>
        <taxon>Poales</taxon>
        <taxon>Poaceae</taxon>
        <taxon>BOP clade</taxon>
        <taxon>Oryzoideae</taxon>
        <taxon>Oryzeae</taxon>
        <taxon>Oryzinae</taxon>
        <taxon>Oryza</taxon>
    </lineage>
</organism>
<reference evidence="3" key="1">
    <citation type="submission" date="2013-06" db="EMBL/GenBank/DDBJ databases">
        <authorList>
            <person name="Zhao Q."/>
        </authorList>
    </citation>
    <scope>NUCLEOTIDE SEQUENCE</scope>
    <source>
        <strain evidence="3">cv. W1943</strain>
    </source>
</reference>
<protein>
    <submittedName>
        <fullName evidence="2">Uncharacterized protein</fullName>
    </submittedName>
</protein>
<dbReference type="AlphaFoldDB" id="A0A0E0R5J7"/>
<reference evidence="2" key="2">
    <citation type="submission" date="2015-06" db="UniProtKB">
        <authorList>
            <consortium name="EnsemblPlants"/>
        </authorList>
    </citation>
    <scope>IDENTIFICATION</scope>
</reference>
<evidence type="ECO:0000313" key="2">
    <source>
        <dbReference type="EnsemblPlants" id="ORUFI11G06370.1"/>
    </source>
</evidence>
<evidence type="ECO:0000256" key="1">
    <source>
        <dbReference type="SAM" id="MobiDB-lite"/>
    </source>
</evidence>
<dbReference type="STRING" id="4529.A0A0E0R5J7"/>
<proteinExistence type="predicted"/>
<dbReference type="Gramene" id="ORUFI11G06370.1">
    <property type="protein sequence ID" value="ORUFI11G06370.1"/>
    <property type="gene ID" value="ORUFI11G06370"/>
</dbReference>
<keyword evidence="3" id="KW-1185">Reference proteome</keyword>
<dbReference type="HOGENOM" id="CLU_2982430_0_0_1"/>
<feature type="region of interest" description="Disordered" evidence="1">
    <location>
        <begin position="1"/>
        <end position="39"/>
    </location>
</feature>